<dbReference type="GO" id="GO:0106408">
    <property type="term" value="F:diadenylate cyclase activity"/>
    <property type="evidence" value="ECO:0007669"/>
    <property type="project" value="UniProtKB-EC"/>
</dbReference>
<feature type="transmembrane region" description="Helical" evidence="10">
    <location>
        <begin position="6"/>
        <end position="27"/>
    </location>
</feature>
<dbReference type="HAMAP" id="MF_01499">
    <property type="entry name" value="DacA"/>
    <property type="match status" value="1"/>
</dbReference>
<evidence type="ECO:0000256" key="7">
    <source>
        <dbReference type="ARBA" id="ARBA00022840"/>
    </source>
</evidence>
<evidence type="ECO:0000256" key="3">
    <source>
        <dbReference type="ARBA" id="ARBA00022679"/>
    </source>
</evidence>
<dbReference type="Gene3D" id="3.40.1700.10">
    <property type="entry name" value="DNA integrity scanning protein, DisA, N-terminal domain"/>
    <property type="match status" value="1"/>
</dbReference>
<evidence type="ECO:0000256" key="5">
    <source>
        <dbReference type="ARBA" id="ARBA00022695"/>
    </source>
</evidence>
<comment type="caution">
    <text evidence="10">Lacks conserved residue(s) required for the propagation of feature annotation.</text>
</comment>
<evidence type="ECO:0000259" key="11">
    <source>
        <dbReference type="PROSITE" id="PS51794"/>
    </source>
</evidence>
<dbReference type="Pfam" id="PF19293">
    <property type="entry name" value="CdaA_N"/>
    <property type="match status" value="1"/>
</dbReference>
<name>A0A2N3I246_9BACT</name>
<dbReference type="GO" id="GO:0005524">
    <property type="term" value="F:ATP binding"/>
    <property type="evidence" value="ECO:0007669"/>
    <property type="project" value="UniProtKB-UniRule"/>
</dbReference>
<feature type="transmembrane region" description="Helical" evidence="10">
    <location>
        <begin position="59"/>
        <end position="79"/>
    </location>
</feature>
<evidence type="ECO:0000256" key="4">
    <source>
        <dbReference type="ARBA" id="ARBA00022692"/>
    </source>
</evidence>
<dbReference type="InterPro" id="IPR045585">
    <property type="entry name" value="CdaA_N"/>
</dbReference>
<feature type="transmembrane region" description="Helical" evidence="10">
    <location>
        <begin position="34"/>
        <end position="53"/>
    </location>
</feature>
<proteinExistence type="inferred from homology"/>
<dbReference type="InterPro" id="IPR003390">
    <property type="entry name" value="DNA_integrity_scan_DisA_N"/>
</dbReference>
<dbReference type="EMBL" id="MVDD01000003">
    <property type="protein sequence ID" value="PKQ64323.1"/>
    <property type="molecule type" value="Genomic_DNA"/>
</dbReference>
<accession>A0A2N3I246</accession>
<feature type="domain" description="DAC" evidence="11">
    <location>
        <begin position="80"/>
        <end position="247"/>
    </location>
</feature>
<dbReference type="PIRSF" id="PIRSF004793">
    <property type="entry name" value="UCP004793"/>
    <property type="match status" value="1"/>
</dbReference>
<evidence type="ECO:0000256" key="1">
    <source>
        <dbReference type="ARBA" id="ARBA00000877"/>
    </source>
</evidence>
<dbReference type="EC" id="2.7.7.85" evidence="10"/>
<gene>
    <name evidence="10" type="primary">dacA</name>
    <name evidence="12" type="ORF">BZG02_05770</name>
</gene>
<keyword evidence="9 10" id="KW-0472">Membrane</keyword>
<keyword evidence="2 10" id="KW-1003">Cell membrane</keyword>
<dbReference type="GO" id="GO:0004016">
    <property type="term" value="F:adenylate cyclase activity"/>
    <property type="evidence" value="ECO:0007669"/>
    <property type="project" value="UniProtKB-UniRule"/>
</dbReference>
<keyword evidence="5 10" id="KW-0548">Nucleotidyltransferase</keyword>
<evidence type="ECO:0000256" key="9">
    <source>
        <dbReference type="ARBA" id="ARBA00023136"/>
    </source>
</evidence>
<dbReference type="GO" id="GO:0006171">
    <property type="term" value="P:cAMP biosynthetic process"/>
    <property type="evidence" value="ECO:0007669"/>
    <property type="project" value="InterPro"/>
</dbReference>
<protein>
    <recommendedName>
        <fullName evidence="10">Diadenylate cyclase</fullName>
        <shortName evidence="10">DAC</shortName>
        <ecNumber evidence="10">2.7.7.85</ecNumber>
    </recommendedName>
    <alternativeName>
        <fullName evidence="10">Cyclic-di-AMP synthase</fullName>
        <shortName evidence="10">c-di-AMP synthase</shortName>
    </alternativeName>
</protein>
<dbReference type="Pfam" id="PF02457">
    <property type="entry name" value="DAC"/>
    <property type="match status" value="1"/>
</dbReference>
<dbReference type="InterPro" id="IPR036888">
    <property type="entry name" value="DNA_integrity_DisA_N_sf"/>
</dbReference>
<evidence type="ECO:0000256" key="2">
    <source>
        <dbReference type="ARBA" id="ARBA00022475"/>
    </source>
</evidence>
<comment type="function">
    <text evidence="10">Catalyzes the condensation of 2 ATP molecules into cyclic di-AMP (c-di-AMP), a second messenger used to regulate differing processes in different bacteria.</text>
</comment>
<comment type="subunit">
    <text evidence="10">Probably a homodimer.</text>
</comment>
<dbReference type="InterPro" id="IPR050338">
    <property type="entry name" value="DisA"/>
</dbReference>
<evidence type="ECO:0000256" key="8">
    <source>
        <dbReference type="ARBA" id="ARBA00022989"/>
    </source>
</evidence>
<keyword evidence="3 10" id="KW-0808">Transferase</keyword>
<dbReference type="Proteomes" id="UP000233535">
    <property type="component" value="Unassembled WGS sequence"/>
</dbReference>
<keyword evidence="4 10" id="KW-0812">Transmembrane</keyword>
<organism evidence="12 13">
    <name type="scientific">Labilibaculum filiforme</name>
    <dbReference type="NCBI Taxonomy" id="1940526"/>
    <lineage>
        <taxon>Bacteria</taxon>
        <taxon>Pseudomonadati</taxon>
        <taxon>Bacteroidota</taxon>
        <taxon>Bacteroidia</taxon>
        <taxon>Marinilabiliales</taxon>
        <taxon>Marinifilaceae</taxon>
        <taxon>Labilibaculum</taxon>
    </lineage>
</organism>
<reference evidence="12 13" key="1">
    <citation type="journal article" date="2017" name="Front. Microbiol.">
        <title>Labilibaculum manganireducens gen. nov., sp. nov. and Labilibaculum filiforme sp. nov., Novel Bacteroidetes Isolated from Subsurface Sediments of the Baltic Sea.</title>
        <authorList>
            <person name="Vandieken V."/>
            <person name="Marshall I.P."/>
            <person name="Niemann H."/>
            <person name="Engelen B."/>
            <person name="Cypionka H."/>
        </authorList>
    </citation>
    <scope>NUCLEOTIDE SEQUENCE [LARGE SCALE GENOMIC DNA]</scope>
    <source>
        <strain evidence="12 13">59.16B</strain>
    </source>
</reference>
<keyword evidence="8 10" id="KW-1133">Transmembrane helix</keyword>
<keyword evidence="13" id="KW-1185">Reference proteome</keyword>
<dbReference type="InterPro" id="IPR034701">
    <property type="entry name" value="CdaA"/>
</dbReference>
<dbReference type="NCBIfam" id="TIGR00159">
    <property type="entry name" value="diadenylate cyclase CdaA"/>
    <property type="match status" value="1"/>
</dbReference>
<dbReference type="InterPro" id="IPR014046">
    <property type="entry name" value="C-di-AMP_synthase"/>
</dbReference>
<comment type="caution">
    <text evidence="12">The sequence shown here is derived from an EMBL/GenBank/DDBJ whole genome shotgun (WGS) entry which is preliminary data.</text>
</comment>
<comment type="similarity">
    <text evidence="10">Belongs to the adenylate cyclase family. DacA/CdaA subfamily.</text>
</comment>
<dbReference type="OrthoDB" id="9807385at2"/>
<dbReference type="SUPFAM" id="SSF143597">
    <property type="entry name" value="YojJ-like"/>
    <property type="match status" value="1"/>
</dbReference>
<dbReference type="AlphaFoldDB" id="A0A2N3I246"/>
<keyword evidence="6 10" id="KW-0547">Nucleotide-binding</keyword>
<dbReference type="PANTHER" id="PTHR34185:SF1">
    <property type="entry name" value="DIADENYLATE CYCLASE"/>
    <property type="match status" value="1"/>
</dbReference>
<comment type="catalytic activity">
    <reaction evidence="1 10">
        <text>2 ATP = 3',3'-c-di-AMP + 2 diphosphate</text>
        <dbReference type="Rhea" id="RHEA:35655"/>
        <dbReference type="ChEBI" id="CHEBI:30616"/>
        <dbReference type="ChEBI" id="CHEBI:33019"/>
        <dbReference type="ChEBI" id="CHEBI:71500"/>
        <dbReference type="EC" id="2.7.7.85"/>
    </reaction>
</comment>
<evidence type="ECO:0000256" key="6">
    <source>
        <dbReference type="ARBA" id="ARBA00022741"/>
    </source>
</evidence>
<dbReference type="PANTHER" id="PTHR34185">
    <property type="entry name" value="DIADENYLATE CYCLASE"/>
    <property type="match status" value="1"/>
</dbReference>
<evidence type="ECO:0000313" key="12">
    <source>
        <dbReference type="EMBL" id="PKQ64323.1"/>
    </source>
</evidence>
<sequence length="263" mass="29316">MTTAFITLGLFDILDILLVAFLLYQVYMLIKGTVAINIFVGLSLFYLMWLLVRALNMELLSSILGQFIGVGVIALIIVFQQEIRRFLLLLGTRYNMSQKFNLNNWFALDERGIPDIEIRSIVSACEHMAKTKTGALIVVAKNTDLQTYADTGQILKARVSKNLIETIFFKNSPLHDGALIWANNRILAARCILPVTDDTNIPGSLGLRHRAAIGMTQATDSHVITVSEETGNISYVMGGNIKVRITPNELRTFLEGDFSSFIL</sequence>
<keyword evidence="7 10" id="KW-0067">ATP-binding</keyword>
<evidence type="ECO:0000313" key="13">
    <source>
        <dbReference type="Proteomes" id="UP000233535"/>
    </source>
</evidence>
<evidence type="ECO:0000256" key="10">
    <source>
        <dbReference type="HAMAP-Rule" id="MF_01499"/>
    </source>
</evidence>
<dbReference type="RefSeq" id="WP_101260465.1">
    <property type="nucleotide sequence ID" value="NZ_MVDD01000003.1"/>
</dbReference>
<dbReference type="PROSITE" id="PS51794">
    <property type="entry name" value="DAC"/>
    <property type="match status" value="1"/>
</dbReference>